<dbReference type="InterPro" id="IPR036909">
    <property type="entry name" value="Cyt_c-like_dom_sf"/>
</dbReference>
<feature type="compositionally biased region" description="Low complexity" evidence="7">
    <location>
        <begin position="246"/>
        <end position="258"/>
    </location>
</feature>
<organism evidence="10 11">
    <name type="scientific">Paracoccus thiocyanatus</name>
    <dbReference type="NCBI Taxonomy" id="34006"/>
    <lineage>
        <taxon>Bacteria</taxon>
        <taxon>Pseudomonadati</taxon>
        <taxon>Pseudomonadota</taxon>
        <taxon>Alphaproteobacteria</taxon>
        <taxon>Rhodobacterales</taxon>
        <taxon>Paracoccaceae</taxon>
        <taxon>Paracoccus</taxon>
    </lineage>
</organism>
<dbReference type="GO" id="GO:0009055">
    <property type="term" value="F:electron transfer activity"/>
    <property type="evidence" value="ECO:0007669"/>
    <property type="project" value="InterPro"/>
</dbReference>
<feature type="chain" id="PRO_5017786880" evidence="8">
    <location>
        <begin position="25"/>
        <end position="388"/>
    </location>
</feature>
<dbReference type="PROSITE" id="PS51007">
    <property type="entry name" value="CYTC"/>
    <property type="match status" value="2"/>
</dbReference>
<evidence type="ECO:0000256" key="7">
    <source>
        <dbReference type="SAM" id="MobiDB-lite"/>
    </source>
</evidence>
<comment type="caution">
    <text evidence="10">The sequence shown here is derived from an EMBL/GenBank/DDBJ whole genome shotgun (WGS) entry which is preliminary data.</text>
</comment>
<evidence type="ECO:0000256" key="8">
    <source>
        <dbReference type="SAM" id="SignalP"/>
    </source>
</evidence>
<reference evidence="10 11" key="1">
    <citation type="submission" date="2018-05" db="EMBL/GenBank/DDBJ databases">
        <title>Whole genome sequencing of Paracoccus thiocyanatus SST.</title>
        <authorList>
            <person name="Ghosh W."/>
            <person name="Rameez M.J."/>
            <person name="Roy C."/>
        </authorList>
    </citation>
    <scope>NUCLEOTIDE SEQUENCE [LARGE SCALE GENOMIC DNA]</scope>
    <source>
        <strain evidence="10 11">SST</strain>
    </source>
</reference>
<keyword evidence="4" id="KW-0249">Electron transport</keyword>
<dbReference type="RefSeq" id="WP_115756376.1">
    <property type="nucleotide sequence ID" value="NZ_QFCQ01000077.1"/>
</dbReference>
<sequence length="388" mass="40706">MSKSLKLFCGSVLAASVLAGPAMAEKLGLGREALPEEISAWDTAVLPDGQGLRPGSGDVMTGDEIFADNCASCHGDFAEGLDSWPVLAGGDGSLNDPRPVKTIGSYWPHLSTVYDYIHRSMPFGSAQTLSVDDTYAITAFLLYSNGLVDEDFVLSNENFTEVVLPNAEGFYPDDRAESEYPLFSKEPCMTDCAAQVEVTKRAVELNVTPEDEDGRPAGSMPDIGSGAQEPAPEETAPEEPAKKAEAAPQQAPAPAQAAPETLIKTAAAAPEKPAAAESAGADPALIAEGEKVFKKCAACHKVGDGAKNATGPMLNGVVGRAAGQVEGFKYSKPLLGMASEGLVWDDASLHTYLENPKKMIKGGKMSFAGLKKEDDRAAVIAYLATFAE</sequence>
<dbReference type="PRINTS" id="PR00604">
    <property type="entry name" value="CYTCHRMECIAB"/>
</dbReference>
<evidence type="ECO:0000256" key="3">
    <source>
        <dbReference type="ARBA" id="ARBA00022723"/>
    </source>
</evidence>
<evidence type="ECO:0000256" key="1">
    <source>
        <dbReference type="ARBA" id="ARBA00022448"/>
    </source>
</evidence>
<feature type="domain" description="Cytochrome c" evidence="9">
    <location>
        <begin position="284"/>
        <end position="387"/>
    </location>
</feature>
<dbReference type="PANTHER" id="PTHR11961">
    <property type="entry name" value="CYTOCHROME C"/>
    <property type="match status" value="1"/>
</dbReference>
<keyword evidence="2 6" id="KW-0349">Heme</keyword>
<proteinExistence type="predicted"/>
<evidence type="ECO:0000256" key="4">
    <source>
        <dbReference type="ARBA" id="ARBA00022982"/>
    </source>
</evidence>
<evidence type="ECO:0000259" key="9">
    <source>
        <dbReference type="PROSITE" id="PS51007"/>
    </source>
</evidence>
<dbReference type="Gene3D" id="1.10.760.10">
    <property type="entry name" value="Cytochrome c-like domain"/>
    <property type="match status" value="2"/>
</dbReference>
<evidence type="ECO:0000313" key="10">
    <source>
        <dbReference type="EMBL" id="RDW12605.1"/>
    </source>
</evidence>
<evidence type="ECO:0000256" key="2">
    <source>
        <dbReference type="ARBA" id="ARBA00022617"/>
    </source>
</evidence>
<name>A0A3D8PBK7_9RHOB</name>
<dbReference type="Pfam" id="PF13442">
    <property type="entry name" value="Cytochrome_CBB3"/>
    <property type="match status" value="1"/>
</dbReference>
<dbReference type="SUPFAM" id="SSF46626">
    <property type="entry name" value="Cytochrome c"/>
    <property type="match status" value="2"/>
</dbReference>
<protein>
    <submittedName>
        <fullName evidence="10">MFS transporter</fullName>
    </submittedName>
</protein>
<accession>A0A3D8PBK7</accession>
<dbReference type="Pfam" id="PF00034">
    <property type="entry name" value="Cytochrom_C"/>
    <property type="match status" value="1"/>
</dbReference>
<dbReference type="GO" id="GO:0020037">
    <property type="term" value="F:heme binding"/>
    <property type="evidence" value="ECO:0007669"/>
    <property type="project" value="InterPro"/>
</dbReference>
<keyword evidence="8" id="KW-0732">Signal</keyword>
<dbReference type="GO" id="GO:0046872">
    <property type="term" value="F:metal ion binding"/>
    <property type="evidence" value="ECO:0007669"/>
    <property type="project" value="UniProtKB-KW"/>
</dbReference>
<feature type="domain" description="Cytochrome c" evidence="9">
    <location>
        <begin position="57"/>
        <end position="145"/>
    </location>
</feature>
<dbReference type="Proteomes" id="UP000256679">
    <property type="component" value="Unassembled WGS sequence"/>
</dbReference>
<keyword evidence="11" id="KW-1185">Reference proteome</keyword>
<keyword evidence="3 6" id="KW-0479">Metal-binding</keyword>
<feature type="signal peptide" evidence="8">
    <location>
        <begin position="1"/>
        <end position="24"/>
    </location>
</feature>
<feature type="region of interest" description="Disordered" evidence="7">
    <location>
        <begin position="205"/>
        <end position="258"/>
    </location>
</feature>
<dbReference type="InterPro" id="IPR002327">
    <property type="entry name" value="Cyt_c_1A/1B"/>
</dbReference>
<keyword evidence="5 6" id="KW-0408">Iron</keyword>
<evidence type="ECO:0000313" key="11">
    <source>
        <dbReference type="Proteomes" id="UP000256679"/>
    </source>
</evidence>
<dbReference type="InterPro" id="IPR009056">
    <property type="entry name" value="Cyt_c-like_dom"/>
</dbReference>
<gene>
    <name evidence="10" type="ORF">DIE28_12745</name>
</gene>
<evidence type="ECO:0000256" key="5">
    <source>
        <dbReference type="ARBA" id="ARBA00023004"/>
    </source>
</evidence>
<dbReference type="AlphaFoldDB" id="A0A3D8PBK7"/>
<evidence type="ECO:0000256" key="6">
    <source>
        <dbReference type="PROSITE-ProRule" id="PRU00433"/>
    </source>
</evidence>
<keyword evidence="1" id="KW-0813">Transport</keyword>
<dbReference type="EMBL" id="QFCQ01000077">
    <property type="protein sequence ID" value="RDW12605.1"/>
    <property type="molecule type" value="Genomic_DNA"/>
</dbReference>